<proteinExistence type="predicted"/>
<dbReference type="Proteomes" id="UP001652700">
    <property type="component" value="Unplaced"/>
</dbReference>
<sequence>MFGVVGSILVFAVCAQVSFAQGPSRKNLYASILQDARNEPTPDGTFGYLYKTEDGITSSARGGPNGVIQGGFSYTDPTGLKVNINYNAGSRTRPSAVEPSQRQQSAPKYYDNQSGSRQAPVYRNQPQYYEQPSQDYQEYQEPQYQQPQPRYRPRQPAYITRPQRPEDVYQQRRNRPINNEIYDDYNYNY</sequence>
<dbReference type="RefSeq" id="XP_028129767.1">
    <property type="nucleotide sequence ID" value="XM_028273966.1"/>
</dbReference>
<feature type="region of interest" description="Disordered" evidence="2">
    <location>
        <begin position="89"/>
        <end position="177"/>
    </location>
</feature>
<dbReference type="OrthoDB" id="6515429at2759"/>
<dbReference type="KEGG" id="dvv:114325836"/>
<dbReference type="GO" id="GO:0042302">
    <property type="term" value="F:structural constituent of cuticle"/>
    <property type="evidence" value="ECO:0007669"/>
    <property type="project" value="UniProtKB-UniRule"/>
</dbReference>
<dbReference type="PROSITE" id="PS51155">
    <property type="entry name" value="CHIT_BIND_RR_2"/>
    <property type="match status" value="1"/>
</dbReference>
<organism evidence="6">
    <name type="scientific">Diabrotica virgifera virgifera</name>
    <name type="common">western corn rootworm</name>
    <dbReference type="NCBI Taxonomy" id="50390"/>
    <lineage>
        <taxon>Eukaryota</taxon>
        <taxon>Metazoa</taxon>
        <taxon>Ecdysozoa</taxon>
        <taxon>Arthropoda</taxon>
        <taxon>Hexapoda</taxon>
        <taxon>Insecta</taxon>
        <taxon>Pterygota</taxon>
        <taxon>Neoptera</taxon>
        <taxon>Endopterygota</taxon>
        <taxon>Coleoptera</taxon>
        <taxon>Polyphaga</taxon>
        <taxon>Cucujiformia</taxon>
        <taxon>Chrysomeloidea</taxon>
        <taxon>Chrysomelidae</taxon>
        <taxon>Galerucinae</taxon>
        <taxon>Diabroticina</taxon>
        <taxon>Diabroticites</taxon>
        <taxon>Diabrotica</taxon>
    </lineage>
</organism>
<evidence type="ECO:0000313" key="5">
    <source>
        <dbReference type="Proteomes" id="UP001652700"/>
    </source>
</evidence>
<feature type="signal peptide" evidence="3">
    <location>
        <begin position="1"/>
        <end position="20"/>
    </location>
</feature>
<dbReference type="EnsemblMetazoa" id="XM_028273966.2">
    <property type="protein sequence ID" value="XP_028129767.1"/>
    <property type="gene ID" value="LOC114325836"/>
</dbReference>
<keyword evidence="3" id="KW-0732">Signal</keyword>
<dbReference type="AlphaFoldDB" id="A0A6P7F4G0"/>
<feature type="compositionally biased region" description="Polar residues" evidence="2">
    <location>
        <begin position="89"/>
        <end position="117"/>
    </location>
</feature>
<evidence type="ECO:0000313" key="6">
    <source>
        <dbReference type="RefSeq" id="XP_028129767.1"/>
    </source>
</evidence>
<feature type="compositionally biased region" description="Low complexity" evidence="2">
    <location>
        <begin position="125"/>
        <end position="158"/>
    </location>
</feature>
<dbReference type="InterPro" id="IPR000618">
    <property type="entry name" value="Insect_cuticle"/>
</dbReference>
<gene>
    <name evidence="6" type="primary">LOC114325836</name>
</gene>
<keyword evidence="1" id="KW-0193">Cuticle</keyword>
<evidence type="ECO:0000256" key="3">
    <source>
        <dbReference type="SAM" id="SignalP"/>
    </source>
</evidence>
<name>A0A6P7F4G0_DIAVI</name>
<dbReference type="Pfam" id="PF00379">
    <property type="entry name" value="Chitin_bind_4"/>
    <property type="match status" value="1"/>
</dbReference>
<protein>
    <submittedName>
        <fullName evidence="6">Regulator of nonsense transcripts 1-like</fullName>
    </submittedName>
</protein>
<evidence type="ECO:0000256" key="2">
    <source>
        <dbReference type="SAM" id="MobiDB-lite"/>
    </source>
</evidence>
<keyword evidence="5" id="KW-1185">Reference proteome</keyword>
<reference evidence="4" key="2">
    <citation type="submission" date="2025-05" db="UniProtKB">
        <authorList>
            <consortium name="EnsemblMetazoa"/>
        </authorList>
    </citation>
    <scope>IDENTIFICATION</scope>
</reference>
<dbReference type="InParanoid" id="A0A6P7F4G0"/>
<reference evidence="6" key="1">
    <citation type="submission" date="2025-04" db="UniProtKB">
        <authorList>
            <consortium name="RefSeq"/>
        </authorList>
    </citation>
    <scope>IDENTIFICATION</scope>
    <source>
        <tissue evidence="6">Whole insect</tissue>
    </source>
</reference>
<accession>A0A6P7F4G0</accession>
<feature type="chain" id="PRO_5028478265" evidence="3">
    <location>
        <begin position="21"/>
        <end position="189"/>
    </location>
</feature>
<evidence type="ECO:0000313" key="4">
    <source>
        <dbReference type="EnsemblMetazoa" id="XP_028129767.1"/>
    </source>
</evidence>
<evidence type="ECO:0000256" key="1">
    <source>
        <dbReference type="PROSITE-ProRule" id="PRU00497"/>
    </source>
</evidence>
<dbReference type="GeneID" id="114325836"/>